<dbReference type="InterPro" id="IPR023561">
    <property type="entry name" value="Carbonic_anhydrase_a-class"/>
</dbReference>
<dbReference type="Pfam" id="PF00194">
    <property type="entry name" value="Carb_anhydrase"/>
    <property type="match status" value="2"/>
</dbReference>
<dbReference type="AlphaFoldDB" id="C7BCT8"/>
<comment type="catalytic activity">
    <reaction evidence="8">
        <text>hydrogencarbonate + H(+) = CO2 + H2O</text>
        <dbReference type="Rhea" id="RHEA:10748"/>
        <dbReference type="ChEBI" id="CHEBI:15377"/>
        <dbReference type="ChEBI" id="CHEBI:15378"/>
        <dbReference type="ChEBI" id="CHEBI:16526"/>
        <dbReference type="ChEBI" id="CHEBI:17544"/>
        <dbReference type="EC" id="4.2.1.1"/>
    </reaction>
</comment>
<keyword evidence="5" id="KW-0479">Metal-binding</keyword>
<comment type="subcellular location">
    <subcellularLocation>
        <location evidence="1">Secreted</location>
    </subcellularLocation>
</comment>
<organism evidence="12">
    <name type="scientific">Pinctada maxima</name>
    <name type="common">Silver-lipped pearl oyster</name>
    <name type="synonym">White-lipped pearl oyster</name>
    <dbReference type="NCBI Taxonomy" id="104660"/>
    <lineage>
        <taxon>Eukaryota</taxon>
        <taxon>Metazoa</taxon>
        <taxon>Spiralia</taxon>
        <taxon>Lophotrochozoa</taxon>
        <taxon>Mollusca</taxon>
        <taxon>Bivalvia</taxon>
        <taxon>Autobranchia</taxon>
        <taxon>Pteriomorphia</taxon>
        <taxon>Pterioida</taxon>
        <taxon>Pterioidea</taxon>
        <taxon>Pteriidae</taxon>
        <taxon>Pinctada</taxon>
    </lineage>
</organism>
<evidence type="ECO:0000256" key="9">
    <source>
        <dbReference type="SAM" id="MobiDB-lite"/>
    </source>
</evidence>
<evidence type="ECO:0000256" key="4">
    <source>
        <dbReference type="ARBA" id="ARBA00022525"/>
    </source>
</evidence>
<dbReference type="EMBL" id="FJ913472">
    <property type="protein sequence ID" value="ACT55367.1"/>
    <property type="molecule type" value="mRNA"/>
</dbReference>
<dbReference type="GO" id="GO:0008270">
    <property type="term" value="F:zinc ion binding"/>
    <property type="evidence" value="ECO:0007669"/>
    <property type="project" value="InterPro"/>
</dbReference>
<evidence type="ECO:0000256" key="1">
    <source>
        <dbReference type="ARBA" id="ARBA00004613"/>
    </source>
</evidence>
<proteinExistence type="evidence at transcript level"/>
<dbReference type="PANTHER" id="PTHR18952:SF265">
    <property type="entry name" value="CARBONIC ANHYDRASE"/>
    <property type="match status" value="1"/>
</dbReference>
<dbReference type="InterPro" id="IPR001148">
    <property type="entry name" value="CA_dom"/>
</dbReference>
<sequence length="387" mass="44580">MWRMTTLLHLTALLVLIPLCHCASMHRHDHYMDMDQTYPNGLGYCEPSGESSCKAGFSYNRDICQGPYHWHTISSCYKACGHKRRQSPINIWSHKAVFLPYLPRLKFKPHMKSLDTDVTNHQNRAPEFEPEDGDKLHVKLKNLVDGHYKFHNLHIHNGKSRRKGSEHSVNRHFTPMEAHLVFHHDDKKEIKPPRVKLGGVYAGRNKFVVVGVFLEVGDEGYGDEPDDDECKRILKGHCENNGDNGNNCDNGNGDNGYNGDNGNSDGRLRRWDLANVRRMHAERYHFSGGCIVKKAKRLSRILECAYRHKKVREFRRNGEEKGLDVDITPEMVLPPMKYRHYYTYEGSLSTPPCNETVLWVVENATCKYPEGCLMRCGTSKDMKMVPR</sequence>
<evidence type="ECO:0000256" key="10">
    <source>
        <dbReference type="SAM" id="SignalP"/>
    </source>
</evidence>
<evidence type="ECO:0000256" key="3">
    <source>
        <dbReference type="ARBA" id="ARBA00012925"/>
    </source>
</evidence>
<feature type="domain" description="Alpha-carbonic anhydrase" evidence="11">
    <location>
        <begin position="55"/>
        <end position="387"/>
    </location>
</feature>
<accession>C7BCT8</accession>
<keyword evidence="10" id="KW-0732">Signal</keyword>
<dbReference type="InterPro" id="IPR041891">
    <property type="entry name" value="Alpha_CA_prokaryot-like"/>
</dbReference>
<keyword evidence="4" id="KW-0964">Secreted</keyword>
<evidence type="ECO:0000313" key="12">
    <source>
        <dbReference type="EMBL" id="ACT55367.1"/>
    </source>
</evidence>
<dbReference type="SMART" id="SM01057">
    <property type="entry name" value="Carb_anhydrase"/>
    <property type="match status" value="1"/>
</dbReference>
<evidence type="ECO:0000259" key="11">
    <source>
        <dbReference type="PROSITE" id="PS51144"/>
    </source>
</evidence>
<evidence type="ECO:0000256" key="6">
    <source>
        <dbReference type="ARBA" id="ARBA00022833"/>
    </source>
</evidence>
<reference evidence="12" key="1">
    <citation type="journal article" date="2011" name="Shanghai Hai Yang Da Xue Xue Bao">
        <title>Cloning and characterization of nacre-related genes in silver-lip pearl oyster Pinctada maxima.</title>
        <authorList>
            <person name="Yu D.H."/>
            <person name="Wang Y."/>
            <person name="Tang R."/>
        </authorList>
    </citation>
    <scope>NUCLEOTIDE SEQUENCE</scope>
</reference>
<protein>
    <recommendedName>
        <fullName evidence="3">carbonic anhydrase</fullName>
        <ecNumber evidence="3">4.2.1.1</ecNumber>
    </recommendedName>
</protein>
<dbReference type="EC" id="4.2.1.1" evidence="3"/>
<dbReference type="SUPFAM" id="SSF51069">
    <property type="entry name" value="Carbonic anhydrase"/>
    <property type="match status" value="1"/>
</dbReference>
<evidence type="ECO:0000256" key="8">
    <source>
        <dbReference type="ARBA" id="ARBA00048348"/>
    </source>
</evidence>
<keyword evidence="6" id="KW-0862">Zinc</keyword>
<comment type="similarity">
    <text evidence="2">Belongs to the alpha-carbonic anhydrase family.</text>
</comment>
<name>C7BCT8_PINMA</name>
<dbReference type="PANTHER" id="PTHR18952">
    <property type="entry name" value="CARBONIC ANHYDRASE"/>
    <property type="match status" value="1"/>
</dbReference>
<feature type="region of interest" description="Disordered" evidence="9">
    <location>
        <begin position="241"/>
        <end position="264"/>
    </location>
</feature>
<keyword evidence="7" id="KW-0456">Lyase</keyword>
<feature type="chain" id="PRO_5002975976" description="carbonic anhydrase" evidence="10">
    <location>
        <begin position="23"/>
        <end position="387"/>
    </location>
</feature>
<dbReference type="CDD" id="cd03124">
    <property type="entry name" value="alpha_CA_prokaryotic_like"/>
    <property type="match status" value="1"/>
</dbReference>
<evidence type="ECO:0000256" key="2">
    <source>
        <dbReference type="ARBA" id="ARBA00010718"/>
    </source>
</evidence>
<dbReference type="Gene3D" id="3.10.200.10">
    <property type="entry name" value="Alpha carbonic anhydrase"/>
    <property type="match status" value="2"/>
</dbReference>
<dbReference type="PROSITE" id="PS51144">
    <property type="entry name" value="ALPHA_CA_2"/>
    <property type="match status" value="1"/>
</dbReference>
<dbReference type="GO" id="GO:0005576">
    <property type="term" value="C:extracellular region"/>
    <property type="evidence" value="ECO:0007669"/>
    <property type="project" value="UniProtKB-SubCell"/>
</dbReference>
<evidence type="ECO:0000256" key="7">
    <source>
        <dbReference type="ARBA" id="ARBA00023239"/>
    </source>
</evidence>
<dbReference type="GO" id="GO:0004089">
    <property type="term" value="F:carbonate dehydratase activity"/>
    <property type="evidence" value="ECO:0007669"/>
    <property type="project" value="UniProtKB-EC"/>
</dbReference>
<dbReference type="InterPro" id="IPR036398">
    <property type="entry name" value="CA_dom_sf"/>
</dbReference>
<feature type="signal peptide" evidence="10">
    <location>
        <begin position="1"/>
        <end position="22"/>
    </location>
</feature>
<evidence type="ECO:0000256" key="5">
    <source>
        <dbReference type="ARBA" id="ARBA00022723"/>
    </source>
</evidence>